<evidence type="ECO:0000256" key="8">
    <source>
        <dbReference type="ARBA" id="ARBA00023295"/>
    </source>
</evidence>
<protein>
    <recommendedName>
        <fullName evidence="4 10">beta-glucosidase</fullName>
        <ecNumber evidence="4 10">3.2.1.21</ecNumber>
    </recommendedName>
</protein>
<dbReference type="OrthoDB" id="47059at2759"/>
<evidence type="ECO:0000256" key="1">
    <source>
        <dbReference type="ARBA" id="ARBA00000448"/>
    </source>
</evidence>
<dbReference type="PROSITE" id="PS51820">
    <property type="entry name" value="PA14"/>
    <property type="match status" value="1"/>
</dbReference>
<comment type="pathway">
    <text evidence="2 10">Glycan metabolism; cellulose degradation.</text>
</comment>
<keyword evidence="8 10" id="KW-0326">Glycosidase</keyword>
<dbReference type="SUPFAM" id="SSF52279">
    <property type="entry name" value="Beta-D-glucan exohydrolase, C-terminal domain"/>
    <property type="match status" value="1"/>
</dbReference>
<keyword evidence="6" id="KW-0325">Glycoprotein</keyword>
<evidence type="ECO:0000256" key="2">
    <source>
        <dbReference type="ARBA" id="ARBA00004987"/>
    </source>
</evidence>
<evidence type="ECO:0000256" key="7">
    <source>
        <dbReference type="ARBA" id="ARBA00023277"/>
    </source>
</evidence>
<dbReference type="PANTHER" id="PTHR42715:SF3">
    <property type="entry name" value="BETA-GLUCOSIDASE B-RELATED"/>
    <property type="match status" value="1"/>
</dbReference>
<dbReference type="EMBL" id="ML977591">
    <property type="protein sequence ID" value="KAF2000125.1"/>
    <property type="molecule type" value="Genomic_DNA"/>
</dbReference>
<dbReference type="PRINTS" id="PR00133">
    <property type="entry name" value="GLHYDRLASE3"/>
</dbReference>
<dbReference type="SMART" id="SM00758">
    <property type="entry name" value="PA14"/>
    <property type="match status" value="1"/>
</dbReference>
<dbReference type="Gene3D" id="2.60.120.260">
    <property type="entry name" value="Galactose-binding domain-like"/>
    <property type="match status" value="1"/>
</dbReference>
<dbReference type="EC" id="3.2.1.21" evidence="4 10"/>
<dbReference type="InterPro" id="IPR017853">
    <property type="entry name" value="GH"/>
</dbReference>
<evidence type="ECO:0000256" key="9">
    <source>
        <dbReference type="ARBA" id="ARBA00023326"/>
    </source>
</evidence>
<dbReference type="InterPro" id="IPR026891">
    <property type="entry name" value="Fn3-like"/>
</dbReference>
<dbReference type="InterPro" id="IPR011658">
    <property type="entry name" value="PA14_dom"/>
</dbReference>
<evidence type="ECO:0000256" key="3">
    <source>
        <dbReference type="ARBA" id="ARBA00005336"/>
    </source>
</evidence>
<dbReference type="PROSITE" id="PS00775">
    <property type="entry name" value="GLYCOSYL_HYDROL_F3"/>
    <property type="match status" value="1"/>
</dbReference>
<keyword evidence="5 10" id="KW-0378">Hydrolase</keyword>
<comment type="catalytic activity">
    <reaction evidence="1 10">
        <text>Hydrolysis of terminal, non-reducing beta-D-glucosyl residues with release of beta-D-glucose.</text>
        <dbReference type="EC" id="3.2.1.21"/>
    </reaction>
</comment>
<gene>
    <name evidence="12" type="ORF">P154DRAFT_620526</name>
</gene>
<dbReference type="FunFam" id="2.60.40.10:FF:000495">
    <property type="entry name" value="Periplasmic beta-glucosidase"/>
    <property type="match status" value="1"/>
</dbReference>
<dbReference type="InterPro" id="IPR036881">
    <property type="entry name" value="Glyco_hydro_3_C_sf"/>
</dbReference>
<dbReference type="Gene3D" id="2.60.40.10">
    <property type="entry name" value="Immunoglobulins"/>
    <property type="match status" value="1"/>
</dbReference>
<feature type="domain" description="PA14" evidence="11">
    <location>
        <begin position="406"/>
        <end position="559"/>
    </location>
</feature>
<dbReference type="Gene3D" id="3.20.20.300">
    <property type="entry name" value="Glycoside hydrolase, family 3, N-terminal domain"/>
    <property type="match status" value="1"/>
</dbReference>
<accession>A0A6A5WM31</accession>
<evidence type="ECO:0000313" key="13">
    <source>
        <dbReference type="Proteomes" id="UP000799779"/>
    </source>
</evidence>
<dbReference type="PANTHER" id="PTHR42715">
    <property type="entry name" value="BETA-GLUCOSIDASE"/>
    <property type="match status" value="1"/>
</dbReference>
<dbReference type="GO" id="GO:0008422">
    <property type="term" value="F:beta-glucosidase activity"/>
    <property type="evidence" value="ECO:0007669"/>
    <property type="project" value="UniProtKB-EC"/>
</dbReference>
<dbReference type="Pfam" id="PF01915">
    <property type="entry name" value="Glyco_hydro_3_C"/>
    <property type="match status" value="1"/>
</dbReference>
<dbReference type="Gene3D" id="3.40.50.1700">
    <property type="entry name" value="Glycoside hydrolase family 3 C-terminal domain"/>
    <property type="match status" value="1"/>
</dbReference>
<sequence length="849" mass="93532">MTHTNGNVKGELDALLEKMTLDEKITMLAAKNIWEIPEIERLDIPSLKVTDGPNGARGGGFFEGTTAACFPACVSLAATFNRSLSRQVGKALGQEAVTKGAYALLGPTVCCHRSPLGGRNFEAFSEDPYLSGQLASEYVKGLQGERIAATVKHYLANEQDTRRFSVNEKISERALREIYLKPFEIVAKEADPWCFMTSYPKINGTNVDASSKFITDILRKEWGYEGLVMSDWGAASTVESVKYGLDLEMPGPSRIRTHEAVQKALKNDQISEEDINDRVTSTLKLLKRVGKFDDRKHTPEEQAIDLPEHRALIRKAGSEGLVLLKNERNILPIDIKKNKKIALLGPLAKYAAAHGGGSASLHCHYKVSPYDAFTERLGKDVEITHSKGAHIYRVYPDLEADCTNALGNPGFTGEYFKSEKANGKPFRTEECPKGFFNTLMNTHVEGQQTVRFSTTFQPTVSGSHYLSFSGVGPSTLSINGELLATQPDPTPDAMAFLLGVQDEIRFQYAFSKGKNYTITIQTHPSPLPSELYLLDHQSSAHLGFVLESEMEQDLLTEAVQLASEADLAICFVGNTVQWETEGQDLASMVLPADGSQDRLIAAIAEVNKNTIVVTTTGVPVETPWLDNVSAFMQAWYAGQETGNAILDALLGTTCPSGKLPISWPKKYAHTGCFGNFGLDSFESKEVEYVEGVFVGYRWFDRFWGGEKEVRFPFGWGLSYTSFEIGKARVEGSIGEGKNKKVRVTAEVKNLGEVVGAETVQVYLKPPVVEGLDRPVKSLVGFAKVELRPGEAKMVEMEFDKEGAAYWDEQMERWSVVKGRYEILVATSADPADVKATLEVFVDEGFTFSP</sequence>
<organism evidence="12 13">
    <name type="scientific">Amniculicola lignicola CBS 123094</name>
    <dbReference type="NCBI Taxonomy" id="1392246"/>
    <lineage>
        <taxon>Eukaryota</taxon>
        <taxon>Fungi</taxon>
        <taxon>Dikarya</taxon>
        <taxon>Ascomycota</taxon>
        <taxon>Pezizomycotina</taxon>
        <taxon>Dothideomycetes</taxon>
        <taxon>Pleosporomycetidae</taxon>
        <taxon>Pleosporales</taxon>
        <taxon>Amniculicolaceae</taxon>
        <taxon>Amniculicola</taxon>
    </lineage>
</organism>
<dbReference type="Pfam" id="PF07691">
    <property type="entry name" value="PA14"/>
    <property type="match status" value="1"/>
</dbReference>
<evidence type="ECO:0000256" key="10">
    <source>
        <dbReference type="RuleBase" id="RU361161"/>
    </source>
</evidence>
<evidence type="ECO:0000259" key="11">
    <source>
        <dbReference type="PROSITE" id="PS51820"/>
    </source>
</evidence>
<dbReference type="InterPro" id="IPR036962">
    <property type="entry name" value="Glyco_hydro_3_N_sf"/>
</dbReference>
<dbReference type="Proteomes" id="UP000799779">
    <property type="component" value="Unassembled WGS sequence"/>
</dbReference>
<dbReference type="InterPro" id="IPR019800">
    <property type="entry name" value="Glyco_hydro_3_AS"/>
</dbReference>
<name>A0A6A5WM31_9PLEO</name>
<evidence type="ECO:0000256" key="5">
    <source>
        <dbReference type="ARBA" id="ARBA00022801"/>
    </source>
</evidence>
<dbReference type="UniPathway" id="UPA00696"/>
<dbReference type="SUPFAM" id="SSF51445">
    <property type="entry name" value="(Trans)glycosidases"/>
    <property type="match status" value="1"/>
</dbReference>
<dbReference type="InterPro" id="IPR001764">
    <property type="entry name" value="Glyco_hydro_3_N"/>
</dbReference>
<dbReference type="AlphaFoldDB" id="A0A6A5WM31"/>
<keyword evidence="13" id="KW-1185">Reference proteome</keyword>
<dbReference type="InterPro" id="IPR050288">
    <property type="entry name" value="Cellulose_deg_GH3"/>
</dbReference>
<dbReference type="Pfam" id="PF00933">
    <property type="entry name" value="Glyco_hydro_3"/>
    <property type="match status" value="1"/>
</dbReference>
<comment type="similarity">
    <text evidence="3 10">Belongs to the glycosyl hydrolase 3 family.</text>
</comment>
<dbReference type="InterPro" id="IPR013783">
    <property type="entry name" value="Ig-like_fold"/>
</dbReference>
<dbReference type="Pfam" id="PF14310">
    <property type="entry name" value="Fn3-like"/>
    <property type="match status" value="1"/>
</dbReference>
<evidence type="ECO:0000256" key="4">
    <source>
        <dbReference type="ARBA" id="ARBA00012744"/>
    </source>
</evidence>
<keyword evidence="9 10" id="KW-0624">Polysaccharide degradation</keyword>
<evidence type="ECO:0000313" key="12">
    <source>
        <dbReference type="EMBL" id="KAF2000125.1"/>
    </source>
</evidence>
<dbReference type="GO" id="GO:0030245">
    <property type="term" value="P:cellulose catabolic process"/>
    <property type="evidence" value="ECO:0007669"/>
    <property type="project" value="UniProtKB-UniPathway"/>
</dbReference>
<reference evidence="12" key="1">
    <citation type="journal article" date="2020" name="Stud. Mycol.">
        <title>101 Dothideomycetes genomes: a test case for predicting lifestyles and emergence of pathogens.</title>
        <authorList>
            <person name="Haridas S."/>
            <person name="Albert R."/>
            <person name="Binder M."/>
            <person name="Bloem J."/>
            <person name="Labutti K."/>
            <person name="Salamov A."/>
            <person name="Andreopoulos B."/>
            <person name="Baker S."/>
            <person name="Barry K."/>
            <person name="Bills G."/>
            <person name="Bluhm B."/>
            <person name="Cannon C."/>
            <person name="Castanera R."/>
            <person name="Culley D."/>
            <person name="Daum C."/>
            <person name="Ezra D."/>
            <person name="Gonzalez J."/>
            <person name="Henrissat B."/>
            <person name="Kuo A."/>
            <person name="Liang C."/>
            <person name="Lipzen A."/>
            <person name="Lutzoni F."/>
            <person name="Magnuson J."/>
            <person name="Mondo S."/>
            <person name="Nolan M."/>
            <person name="Ohm R."/>
            <person name="Pangilinan J."/>
            <person name="Park H.-J."/>
            <person name="Ramirez L."/>
            <person name="Alfaro M."/>
            <person name="Sun H."/>
            <person name="Tritt A."/>
            <person name="Yoshinaga Y."/>
            <person name="Zwiers L.-H."/>
            <person name="Turgeon B."/>
            <person name="Goodwin S."/>
            <person name="Spatafora J."/>
            <person name="Crous P."/>
            <person name="Grigoriev I."/>
        </authorList>
    </citation>
    <scope>NUCLEOTIDE SEQUENCE</scope>
    <source>
        <strain evidence="12">CBS 123094</strain>
    </source>
</reference>
<dbReference type="InterPro" id="IPR002772">
    <property type="entry name" value="Glyco_hydro_3_C"/>
</dbReference>
<dbReference type="SMART" id="SM01217">
    <property type="entry name" value="Fn3_like"/>
    <property type="match status" value="1"/>
</dbReference>
<proteinExistence type="inferred from homology"/>
<keyword evidence="7 10" id="KW-0119">Carbohydrate metabolism</keyword>
<evidence type="ECO:0000256" key="6">
    <source>
        <dbReference type="ARBA" id="ARBA00023180"/>
    </source>
</evidence>
<dbReference type="InterPro" id="IPR037524">
    <property type="entry name" value="PA14/GLEYA"/>
</dbReference>